<name>A0A1I5SNN9_9GAMM</name>
<organism evidence="2 3">
    <name type="scientific">Enterovibrio norvegicus DSM 15893</name>
    <dbReference type="NCBI Taxonomy" id="1121869"/>
    <lineage>
        <taxon>Bacteria</taxon>
        <taxon>Pseudomonadati</taxon>
        <taxon>Pseudomonadota</taxon>
        <taxon>Gammaproteobacteria</taxon>
        <taxon>Vibrionales</taxon>
        <taxon>Vibrionaceae</taxon>
        <taxon>Enterovibrio</taxon>
    </lineage>
</organism>
<protein>
    <submittedName>
        <fullName evidence="2">Uncharacterized protein</fullName>
    </submittedName>
</protein>
<dbReference type="RefSeq" id="WP_017015032.1">
    <property type="nucleotide sequence ID" value="NZ_FOWR01000022.1"/>
</dbReference>
<keyword evidence="1" id="KW-0732">Signal</keyword>
<evidence type="ECO:0000256" key="1">
    <source>
        <dbReference type="SAM" id="SignalP"/>
    </source>
</evidence>
<accession>A0A1I5SNN9</accession>
<evidence type="ECO:0000313" key="2">
    <source>
        <dbReference type="EMBL" id="SFP72261.1"/>
    </source>
</evidence>
<feature type="chain" id="PRO_5010194969" evidence="1">
    <location>
        <begin position="20"/>
        <end position="129"/>
    </location>
</feature>
<dbReference type="PROSITE" id="PS51257">
    <property type="entry name" value="PROKAR_LIPOPROTEIN"/>
    <property type="match status" value="1"/>
</dbReference>
<dbReference type="Proteomes" id="UP000182692">
    <property type="component" value="Unassembled WGS sequence"/>
</dbReference>
<sequence>MTKKIMLSMALLGSTLLMGCSQQSLLNGKDSISATPIQGIEQITQQSDTQFDVVCPTGICRFELTTNTPKTITLNMYYGADQPFKKLEGIDVFRQPEEAINRLSLYQFDVTLLGGAKPHEIQVIDYFRN</sequence>
<reference evidence="2 3" key="1">
    <citation type="submission" date="2016-10" db="EMBL/GenBank/DDBJ databases">
        <authorList>
            <person name="de Groot N.N."/>
        </authorList>
    </citation>
    <scope>NUCLEOTIDE SEQUENCE [LARGE SCALE GENOMIC DNA]</scope>
    <source>
        <strain evidence="2 3">DSM 15893</strain>
    </source>
</reference>
<evidence type="ECO:0000313" key="3">
    <source>
        <dbReference type="Proteomes" id="UP000182692"/>
    </source>
</evidence>
<dbReference type="OrthoDB" id="5823233at2"/>
<feature type="signal peptide" evidence="1">
    <location>
        <begin position="1"/>
        <end position="19"/>
    </location>
</feature>
<dbReference type="EMBL" id="FOWR01000022">
    <property type="protein sequence ID" value="SFP72261.1"/>
    <property type="molecule type" value="Genomic_DNA"/>
</dbReference>
<dbReference type="GeneID" id="35870484"/>
<proteinExistence type="predicted"/>
<dbReference type="AlphaFoldDB" id="A0A1I5SNN9"/>
<gene>
    <name evidence="2" type="ORF">SAMN03084138_02938</name>
</gene>